<keyword evidence="2 3" id="KW-0732">Signal</keyword>
<dbReference type="SUPFAM" id="SSF53822">
    <property type="entry name" value="Periplasmic binding protein-like I"/>
    <property type="match status" value="1"/>
</dbReference>
<sequence length="442" mass="49005">MKLSFKSITAALAVSGVLATVPLQVQAAEEQFVPLFTYRTGSFAPLGIPWADGKIDYLKLINERDGGVNGVKLVFEECETAYATDRGVECYERLKNAKGGASGFDPQSTGITFAVSDKAPVDKVAIETVGYGLSQSANGTVFKWNFPLLGTYWTAADVMIQDIAKKLGGEDKLKGKKIALVYHDSPYGKEPIPLLKARAEANGFELQLYPVTAPGVEQKSTWLQIRQKRPDYVLLWSAGIMTPTSIREAQSTGYGRDRIYGIWWAGSEGDVKDLGQVAKGYNAITIHNTGESKGRIYEDLKTHLYDKGLESGKDTKGSLAYNRGMVISMLQVEAIRAAQEKFGKGQHMTPEQVRWGFENLDLTEEKLKALGFDEMLRPVKTSCENHMGDDWARIIQWDGNKFTVVSDWYQSDKKYVDPLVKSEAEKYASEKKITPRDCATES</sequence>
<feature type="chain" id="PRO_5037990718" evidence="3">
    <location>
        <begin position="28"/>
        <end position="442"/>
    </location>
</feature>
<evidence type="ECO:0000256" key="2">
    <source>
        <dbReference type="ARBA" id="ARBA00022729"/>
    </source>
</evidence>
<dbReference type="Gene3D" id="3.40.50.2300">
    <property type="match status" value="2"/>
</dbReference>
<evidence type="ECO:0000256" key="1">
    <source>
        <dbReference type="ARBA" id="ARBA00010062"/>
    </source>
</evidence>
<name>A0A918JJR7_9BURK</name>
<evidence type="ECO:0000256" key="3">
    <source>
        <dbReference type="SAM" id="SignalP"/>
    </source>
</evidence>
<dbReference type="Pfam" id="PF13458">
    <property type="entry name" value="Peripla_BP_6"/>
    <property type="match status" value="1"/>
</dbReference>
<organism evidence="5 6">
    <name type="scientific">Advenella faeciporci</name>
    <dbReference type="NCBI Taxonomy" id="797535"/>
    <lineage>
        <taxon>Bacteria</taxon>
        <taxon>Pseudomonadati</taxon>
        <taxon>Pseudomonadota</taxon>
        <taxon>Betaproteobacteria</taxon>
        <taxon>Burkholderiales</taxon>
        <taxon>Alcaligenaceae</taxon>
    </lineage>
</organism>
<dbReference type="Proteomes" id="UP000608345">
    <property type="component" value="Unassembled WGS sequence"/>
</dbReference>
<protein>
    <submittedName>
        <fullName evidence="5">Branched-chain amino acid ABC transporter substrate-binding protein</fullName>
    </submittedName>
</protein>
<dbReference type="InterPro" id="IPR028081">
    <property type="entry name" value="Leu-bd"/>
</dbReference>
<comment type="similarity">
    <text evidence="1">Belongs to the leucine-binding protein family.</text>
</comment>
<dbReference type="CDD" id="cd06334">
    <property type="entry name" value="PBP1_ABC_ligand_binding-like"/>
    <property type="match status" value="1"/>
</dbReference>
<evidence type="ECO:0000313" key="6">
    <source>
        <dbReference type="Proteomes" id="UP000608345"/>
    </source>
</evidence>
<keyword evidence="6" id="KW-1185">Reference proteome</keyword>
<reference evidence="5" key="2">
    <citation type="submission" date="2020-09" db="EMBL/GenBank/DDBJ databases">
        <authorList>
            <person name="Sun Q."/>
            <person name="Kim S."/>
        </authorList>
    </citation>
    <scope>NUCLEOTIDE SEQUENCE</scope>
    <source>
        <strain evidence="5">KCTC 23732</strain>
    </source>
</reference>
<proteinExistence type="inferred from homology"/>
<dbReference type="InterPro" id="IPR028082">
    <property type="entry name" value="Peripla_BP_I"/>
</dbReference>
<feature type="signal peptide" evidence="3">
    <location>
        <begin position="1"/>
        <end position="27"/>
    </location>
</feature>
<evidence type="ECO:0000259" key="4">
    <source>
        <dbReference type="Pfam" id="PF13458"/>
    </source>
</evidence>
<reference evidence="5" key="1">
    <citation type="journal article" date="2014" name="Int. J. Syst. Evol. Microbiol.">
        <title>Complete genome sequence of Corynebacterium casei LMG S-19264T (=DSM 44701T), isolated from a smear-ripened cheese.</title>
        <authorList>
            <consortium name="US DOE Joint Genome Institute (JGI-PGF)"/>
            <person name="Walter F."/>
            <person name="Albersmeier A."/>
            <person name="Kalinowski J."/>
            <person name="Ruckert C."/>
        </authorList>
    </citation>
    <scope>NUCLEOTIDE SEQUENCE</scope>
    <source>
        <strain evidence="5">KCTC 23732</strain>
    </source>
</reference>
<dbReference type="RefSeq" id="WP_189384576.1">
    <property type="nucleotide sequence ID" value="NZ_BAABFY010000054.1"/>
</dbReference>
<feature type="domain" description="Leucine-binding protein" evidence="4">
    <location>
        <begin position="33"/>
        <end position="399"/>
    </location>
</feature>
<comment type="caution">
    <text evidence="5">The sequence shown here is derived from an EMBL/GenBank/DDBJ whole genome shotgun (WGS) entry which is preliminary data.</text>
</comment>
<dbReference type="PANTHER" id="PTHR47235">
    <property type="entry name" value="BLR6548 PROTEIN"/>
    <property type="match status" value="1"/>
</dbReference>
<dbReference type="PANTHER" id="PTHR47235:SF1">
    <property type="entry name" value="BLR6548 PROTEIN"/>
    <property type="match status" value="1"/>
</dbReference>
<dbReference type="EMBL" id="BMYS01000006">
    <property type="protein sequence ID" value="GGW83792.1"/>
    <property type="molecule type" value="Genomic_DNA"/>
</dbReference>
<evidence type="ECO:0000313" key="5">
    <source>
        <dbReference type="EMBL" id="GGW83792.1"/>
    </source>
</evidence>
<accession>A0A918JJR7</accession>
<dbReference type="AlphaFoldDB" id="A0A918JJR7"/>
<gene>
    <name evidence="5" type="ORF">GCM10011450_12370</name>
</gene>